<keyword evidence="1" id="KW-0963">Cytoplasm</keyword>
<gene>
    <name evidence="4" type="ORF">CRE_27423</name>
</gene>
<dbReference type="eggNOG" id="ENOG502TFN4">
    <property type="taxonomic scope" value="Eukaryota"/>
</dbReference>
<feature type="compositionally biased region" description="Basic and acidic residues" evidence="2">
    <location>
        <begin position="149"/>
        <end position="166"/>
    </location>
</feature>
<dbReference type="PROSITE" id="PS50202">
    <property type="entry name" value="MSP"/>
    <property type="match status" value="1"/>
</dbReference>
<accession>E3LNJ1</accession>
<keyword evidence="1" id="KW-0206">Cytoskeleton</keyword>
<feature type="region of interest" description="Disordered" evidence="2">
    <location>
        <begin position="130"/>
        <end position="204"/>
    </location>
</feature>
<proteinExistence type="predicted"/>
<dbReference type="RefSeq" id="XP_003114175.2">
    <property type="nucleotide sequence ID" value="XM_003114127.2"/>
</dbReference>
<evidence type="ECO:0000313" key="4">
    <source>
        <dbReference type="EMBL" id="EFP05513.1"/>
    </source>
</evidence>
<comment type="function">
    <text evidence="1">Central component in molecular interactions underlying sperm crawling. Forms an extensive filament system that extends from sperm villipoda, along the leading edge of the pseudopod.</text>
</comment>
<dbReference type="Gene3D" id="2.60.40.10">
    <property type="entry name" value="Immunoglobulins"/>
    <property type="match status" value="1"/>
</dbReference>
<dbReference type="SUPFAM" id="SSF49354">
    <property type="entry name" value="PapD-like"/>
    <property type="match status" value="1"/>
</dbReference>
<evidence type="ECO:0000259" key="3">
    <source>
        <dbReference type="PROSITE" id="PS50202"/>
    </source>
</evidence>
<dbReference type="GeneID" id="9814882"/>
<sequence length="307" mass="33365">MANADLSKVSFNPSTSITFTLVERRQKAKLEVINNSKTTVMIKFKNTNPTVFKITPLDNCKIKPGEKQDYQCIFKGATKEMMEKSGKLIGQRFTLVVTAISANANTDAVKKQAFKSANLKHKIQILFAGINDQKEKEAPQPTNNDDVEDKDREGKMRSKGKSEPPKVKRANVVMFMRKEGESISDEDDDEGGATAPAAQAPNDDMMTTRPAGNFTGQVVSSVNTAANPNSEFRTTRPAGNFTGQVASNATPGVPVDPKSSELRTTRPAGAFNGQVTPNAASAADEKDDFKTTKDAGPFENLQKNNKK</sequence>
<feature type="domain" description="MSP" evidence="3">
    <location>
        <begin position="8"/>
        <end position="128"/>
    </location>
</feature>
<dbReference type="STRING" id="31234.E3LNJ1"/>
<dbReference type="InParanoid" id="E3LNJ1"/>
<evidence type="ECO:0000313" key="5">
    <source>
        <dbReference type="Proteomes" id="UP000008281"/>
    </source>
</evidence>
<evidence type="ECO:0000256" key="2">
    <source>
        <dbReference type="SAM" id="MobiDB-lite"/>
    </source>
</evidence>
<dbReference type="Pfam" id="PF00635">
    <property type="entry name" value="Motile_Sperm"/>
    <property type="match status" value="1"/>
</dbReference>
<name>E3LNJ1_CAERE</name>
<feature type="region of interest" description="Disordered" evidence="2">
    <location>
        <begin position="227"/>
        <end position="307"/>
    </location>
</feature>
<organism evidence="5">
    <name type="scientific">Caenorhabditis remanei</name>
    <name type="common">Caenorhabditis vulgaris</name>
    <dbReference type="NCBI Taxonomy" id="31234"/>
    <lineage>
        <taxon>Eukaryota</taxon>
        <taxon>Metazoa</taxon>
        <taxon>Ecdysozoa</taxon>
        <taxon>Nematoda</taxon>
        <taxon>Chromadorea</taxon>
        <taxon>Rhabditida</taxon>
        <taxon>Rhabditina</taxon>
        <taxon>Rhabditomorpha</taxon>
        <taxon>Rhabditoidea</taxon>
        <taxon>Rhabditidae</taxon>
        <taxon>Peloderinae</taxon>
        <taxon>Caenorhabditis</taxon>
    </lineage>
</organism>
<dbReference type="Proteomes" id="UP000008281">
    <property type="component" value="Unassembled WGS sequence"/>
</dbReference>
<dbReference type="OrthoDB" id="5793335at2759"/>
<dbReference type="AlphaFoldDB" id="E3LNJ1"/>
<dbReference type="KEGG" id="crq:GCK72_018316"/>
<feature type="compositionally biased region" description="Acidic residues" evidence="2">
    <location>
        <begin position="182"/>
        <end position="191"/>
    </location>
</feature>
<keyword evidence="5" id="KW-1185">Reference proteome</keyword>
<reference evidence="4" key="1">
    <citation type="submission" date="2007-07" db="EMBL/GenBank/DDBJ databases">
        <title>PCAP assembly of the Caenorhabditis remanei genome.</title>
        <authorList>
            <consortium name="The Caenorhabditis remanei Sequencing Consortium"/>
            <person name="Wilson R.K."/>
        </authorList>
    </citation>
    <scope>NUCLEOTIDE SEQUENCE [LARGE SCALE GENOMIC DNA]</scope>
    <source>
        <strain evidence="4">PB4641</strain>
    </source>
</reference>
<dbReference type="FunCoup" id="E3LNJ1">
    <property type="interactions" value="1084"/>
</dbReference>
<dbReference type="CTD" id="9814882"/>
<feature type="compositionally biased region" description="Polar residues" evidence="2">
    <location>
        <begin position="241"/>
        <end position="250"/>
    </location>
</feature>
<protein>
    <recommendedName>
        <fullName evidence="1">Major sperm protein</fullName>
    </recommendedName>
</protein>
<dbReference type="InterPro" id="IPR000535">
    <property type="entry name" value="MSP_dom"/>
</dbReference>
<dbReference type="InterPro" id="IPR013783">
    <property type="entry name" value="Ig-like_fold"/>
</dbReference>
<dbReference type="HOGENOM" id="CLU_903830_0_0_1"/>
<evidence type="ECO:0000256" key="1">
    <source>
        <dbReference type="RuleBase" id="RU003425"/>
    </source>
</evidence>
<dbReference type="InterPro" id="IPR008962">
    <property type="entry name" value="PapD-like_sf"/>
</dbReference>
<feature type="compositionally biased region" description="Basic and acidic residues" evidence="2">
    <location>
        <begin position="283"/>
        <end position="293"/>
    </location>
</feature>
<dbReference type="EMBL" id="DS268412">
    <property type="protein sequence ID" value="EFP05513.1"/>
    <property type="molecule type" value="Genomic_DNA"/>
</dbReference>